<keyword evidence="3" id="KW-1185">Reference proteome</keyword>
<feature type="compositionally biased region" description="Polar residues" evidence="1">
    <location>
        <begin position="149"/>
        <end position="181"/>
    </location>
</feature>
<proteinExistence type="predicted"/>
<feature type="region of interest" description="Disordered" evidence="1">
    <location>
        <begin position="1"/>
        <end position="57"/>
    </location>
</feature>
<feature type="compositionally biased region" description="Polar residues" evidence="1">
    <location>
        <begin position="198"/>
        <end position="213"/>
    </location>
</feature>
<feature type="compositionally biased region" description="Polar residues" evidence="1">
    <location>
        <begin position="470"/>
        <end position="482"/>
    </location>
</feature>
<reference evidence="2" key="1">
    <citation type="submission" date="2019-07" db="EMBL/GenBank/DDBJ databases">
        <title>Annotation for the trematode Paragonimus miyazaki's.</title>
        <authorList>
            <person name="Choi Y.-J."/>
        </authorList>
    </citation>
    <scope>NUCLEOTIDE SEQUENCE</scope>
    <source>
        <strain evidence="2">Japan</strain>
    </source>
</reference>
<protein>
    <submittedName>
        <fullName evidence="2">Uncharacterized protein</fullName>
    </submittedName>
</protein>
<dbReference type="Proteomes" id="UP000822476">
    <property type="component" value="Unassembled WGS sequence"/>
</dbReference>
<gene>
    <name evidence="2" type="ORF">EG68_09274</name>
</gene>
<feature type="compositionally biased region" description="Polar residues" evidence="1">
    <location>
        <begin position="372"/>
        <end position="382"/>
    </location>
</feature>
<evidence type="ECO:0000313" key="2">
    <source>
        <dbReference type="EMBL" id="KAF7251433.1"/>
    </source>
</evidence>
<feature type="region of interest" description="Disordered" evidence="1">
    <location>
        <begin position="470"/>
        <end position="492"/>
    </location>
</feature>
<sequence length="853" mass="93853">MFAGNSSRKKHIQAQQANPTTDSRSYWKTRRNFHLGKANRNVPTESGDLIKPTDRKSHGFSNSSTFTCYTKYKWQASDTPACNSAKPIEPSKNQTPVLNETNCSYGSTSHIRKLVRSNSVPSSVTHFCRRNLSQVRMKFREHNVRVRNRPQSTPKTSNLVTNAESAGKNWTSVSRPSSSAVTRPVRECAGRVYGGEGTSNASKTVGFSETPRSGNHEMPTYRSQSYPSNLSFQLSNRTVSNASWWSKRNKESRPPWFPAGRGGSAISHHRQFQVFSDRLRITSLLRKVASRTLFNSPHILKRSPQRTFTEVGLENLPAAVSSARIRDINSVLPHVCWNHPEKTDTDGEPAKKTTTQGHASFPYQSMRSLLASSQGPHLSTIGQRYPPIGPRFSRKGSGESSVGKPWLTSPHQDPASDIQSKFEIPQAIRVSNANMFLYNKFAVHHTPRSSSTTFLKKESDYMKTEVLNQVSEGNNGRKNAQSAGDPGDHVSHKRICSDASSTLICNKILNAGESGLNGCASPDPHSVNYHTASAHSLTSSDLDVIASSCALVEDKGYLETPQLHMFTPANDSFIGLSGSTASTSQALSLGPVTYASLWDKTIDGATQSEGLSTNYIGSSPEVIQSGGMLSVPELSQKEPNDPAVTKSKQNLPSVSEETLIHVTDVSDLTDNQYSSLASKINSIVCGEDMSLNISWKTNDEFEAFELSKTSTRSSVFDKEVSHIDSPQLVTILKDESPFFLLSDGDCDMSHRFSGDTGEVHRAVSESPHSNCYRQSLFPNPTSSVQNYVIHDPVESKLSEPQTYRINIDSVTADAGVEQNAVISDHGRRCFLRKIKRSVRSLSNGRKKTLIPQS</sequence>
<dbReference type="EMBL" id="JTDE01005022">
    <property type="protein sequence ID" value="KAF7251433.1"/>
    <property type="molecule type" value="Genomic_DNA"/>
</dbReference>
<name>A0A8S9YRA7_9TREM</name>
<evidence type="ECO:0000256" key="1">
    <source>
        <dbReference type="SAM" id="MobiDB-lite"/>
    </source>
</evidence>
<dbReference type="OrthoDB" id="6247699at2759"/>
<feature type="region of interest" description="Disordered" evidence="1">
    <location>
        <begin position="372"/>
        <end position="417"/>
    </location>
</feature>
<feature type="compositionally biased region" description="Polar residues" evidence="1">
    <location>
        <begin position="13"/>
        <end position="26"/>
    </location>
</feature>
<organism evidence="2 3">
    <name type="scientific">Paragonimus skrjabini miyazakii</name>
    <dbReference type="NCBI Taxonomy" id="59628"/>
    <lineage>
        <taxon>Eukaryota</taxon>
        <taxon>Metazoa</taxon>
        <taxon>Spiralia</taxon>
        <taxon>Lophotrochozoa</taxon>
        <taxon>Platyhelminthes</taxon>
        <taxon>Trematoda</taxon>
        <taxon>Digenea</taxon>
        <taxon>Plagiorchiida</taxon>
        <taxon>Troglotremata</taxon>
        <taxon>Troglotrematidae</taxon>
        <taxon>Paragonimus</taxon>
    </lineage>
</organism>
<evidence type="ECO:0000313" key="3">
    <source>
        <dbReference type="Proteomes" id="UP000822476"/>
    </source>
</evidence>
<comment type="caution">
    <text evidence="2">The sequence shown here is derived from an EMBL/GenBank/DDBJ whole genome shotgun (WGS) entry which is preliminary data.</text>
</comment>
<accession>A0A8S9YRA7</accession>
<feature type="region of interest" description="Disordered" evidence="1">
    <location>
        <begin position="145"/>
        <end position="225"/>
    </location>
</feature>
<dbReference type="AlphaFoldDB" id="A0A8S9YRA7"/>